<accession>A0A2H5XFE9</accession>
<dbReference type="Gene3D" id="1.25.40.10">
    <property type="entry name" value="Tetratricopeptide repeat domain"/>
    <property type="match status" value="8"/>
</dbReference>
<reference evidence="4" key="1">
    <citation type="submission" date="2017-09" db="EMBL/GenBank/DDBJ databases">
        <title>Metaegenomics of thermophilic ammonia-oxidizing enrichment culture.</title>
        <authorList>
            <person name="Kato S."/>
            <person name="Suzuki K."/>
        </authorList>
    </citation>
    <scope>NUCLEOTIDE SEQUENCE [LARGE SCALE GENOMIC DNA]</scope>
</reference>
<evidence type="ECO:0000313" key="3">
    <source>
        <dbReference type="EMBL" id="GBC99912.1"/>
    </source>
</evidence>
<gene>
    <name evidence="3" type="primary">ycf3_1</name>
    <name evidence="3" type="ORF">HRbin17_02444</name>
</gene>
<evidence type="ECO:0000313" key="4">
    <source>
        <dbReference type="Proteomes" id="UP000236173"/>
    </source>
</evidence>
<proteinExistence type="predicted"/>
<evidence type="ECO:0000256" key="1">
    <source>
        <dbReference type="SAM" id="Coils"/>
    </source>
</evidence>
<organism evidence="3 4">
    <name type="scientific">Candidatus Fervidibacter japonicus</name>
    <dbReference type="NCBI Taxonomy" id="2035412"/>
    <lineage>
        <taxon>Bacteria</taxon>
        <taxon>Candidatus Fervidibacterota</taxon>
        <taxon>Candidatus Fervidibacter</taxon>
    </lineage>
</organism>
<feature type="coiled-coil region" evidence="1">
    <location>
        <begin position="1046"/>
        <end position="1174"/>
    </location>
</feature>
<dbReference type="Gene3D" id="3.40.50.300">
    <property type="entry name" value="P-loop containing nucleotide triphosphate hydrolases"/>
    <property type="match status" value="1"/>
</dbReference>
<dbReference type="InterPro" id="IPR011990">
    <property type="entry name" value="TPR-like_helical_dom_sf"/>
</dbReference>
<dbReference type="Pfam" id="PF13191">
    <property type="entry name" value="AAA_16"/>
    <property type="match status" value="1"/>
</dbReference>
<sequence length="1682" mass="190894">MEPFFLATVAAGFLAEAVKGVIKKRVEKQVEDLFCRIVGVAVSRFFSRLSQRSKDALNWQNALHQAAIEATLDVVNECLRELPSSSLWERFPFARTFPDETRKWLEDVRRQLTDDLRHLREGATLTQISEEAQKRIEAILQPEGVLSSERASEFVENLTNLLLSNLRDRFGEPPEIFVQKVKGQPTWFERFRALFAKKLEQQPELNDFLQTQLLASVKSELEQLGEKVDEVLEIVRQWSHLLPDIDQRLQGIERLMEEVRKEVGIVRKGVEEILSLMRSQFGSEHLVISLRERTEKFIQDLSTRPFIGRKEPLQKLDKFINENSKGVAIVYAPAGYGKTTLLANWLKGVRQQPNVATAYHFFNRHPTLAPYATSLGNALAHLIGQVWAMTEANGSSLSLPEDVISRMAVLENMLANLSLAQGEKLILVLDGLDEAEPILEHPPIRDLPDGVFFVVSGRWDEKGELPPYLKGWARFTEFIPLHALTPDELKEWLRKWGDGELAKFADDDEFVNLLHQKTEGFPLYVHYLLDELGELARKGQNVHQALERKPVGLRKYVKEQIGQLESTVKEESVWKLFAFLTQAKGALRGSELKQLGISARDLRGLLRQHVVRRWLSVGEEDEEQTLAFAHPLLAEEFGKVLEEEEVEKARKELLNWCASWREHKSHYALRHFAHHLYDDPSRWEQLFDLARDEKFAQTQREVLPNEPELPLLTIQLALDAAIKSEKPETMTEMVLRHALRFETAETPLQAQRRGESERAIGLAKQWLERDYKQGTLWLLLLAWSWKREGKRELAKRCLDEISQWCRGKSSEALGWGDWRSKMASFLLGELVSELVEVEGWKEMSLQLLWDYDLSGLAVQLAQEGKFDEALQIAKEIREVPWERSWALREIAKVMAKEGLFEEAIKVAREIEEAAECSETLREIAEAMAKAGMIEHVEETFEEAMKVARKSEDVQDRLVVLRGIAEAMAKIGMKERAEEAFKEAMKVAKEIEEAGEHSEALNEIAITMAKAGKFGEAIKMASKIEDSEKRSWALREIARVMAEEGMMEHAKEALKEAIKAAKKIEGAWERSWELKEIAEILFEEATNVVKEIEEAFWRSEALRGIAEAMAKGGMVEHAKETLEEAVKVAREIEGEKNRSQALSRIAEAMVKTGIMERAKEVAEEAMKVAKEIGDEGLRSEMLTEIAAVMAKAGMFEEAMKVVKELGNEGWRSEALIEIAVVVAKEGMIERAKETFEEAMKTRMTKEIGDAEWHSKALTEIAIAMAKVGKFEEAMKIAKEVEDARERSRALRWLAEKMVKEGTMERAERAKKAMKVAKEIEDAEERSWVMSEIATEMTKVGKFEEAMEVARKIENVRLRLWALKEIAAEMAKAGKIEEAMKVAGEIEDAGKRSKVLNKIAGEMARAGEFKEAMKVVKEIEDTWWRSDALGEIAVAIARIGKFEKAMKVVNEIEVAWVRSAALGGIAIEMAGAGMFEEAMKLVKEIEDVRLRSWALSEIVVEMTEVKKFEAAIKMTKEIEDVCERLWALSEILTVMVKVGMFEEAMKVANEIENAAQRSLVLSRIAEAMAKEGRREQVQDALEHAFQAAKETANLDRLWSVAATAAQSGFPQKAVEFARQIAGEREKGLPEVMDALTERGAKEEVKKSLDLCGWAMSTAVRACAYLIRLYPDYAVAIAEKVRMLV</sequence>
<dbReference type="InterPro" id="IPR027417">
    <property type="entry name" value="P-loop_NTPase"/>
</dbReference>
<dbReference type="EMBL" id="BEHT01000042">
    <property type="protein sequence ID" value="GBC99912.1"/>
    <property type="molecule type" value="Genomic_DNA"/>
</dbReference>
<dbReference type="Proteomes" id="UP000236173">
    <property type="component" value="Unassembled WGS sequence"/>
</dbReference>
<dbReference type="InterPro" id="IPR041664">
    <property type="entry name" value="AAA_16"/>
</dbReference>
<evidence type="ECO:0000259" key="2">
    <source>
        <dbReference type="Pfam" id="PF13191"/>
    </source>
</evidence>
<name>A0A2H5XFE9_9BACT</name>
<dbReference type="InterPro" id="IPR019734">
    <property type="entry name" value="TPR_rpt"/>
</dbReference>
<dbReference type="PANTHER" id="PTHR10098:SF108">
    <property type="entry name" value="TETRATRICOPEPTIDE REPEAT PROTEIN 28"/>
    <property type="match status" value="1"/>
</dbReference>
<dbReference type="SMART" id="SM00028">
    <property type="entry name" value="TPR"/>
    <property type="match status" value="7"/>
</dbReference>
<feature type="domain" description="Orc1-like AAA ATPase" evidence="2">
    <location>
        <begin position="305"/>
        <end position="435"/>
    </location>
</feature>
<protein>
    <submittedName>
        <fullName evidence="3">Photosystem I assembly protein Ycf3</fullName>
    </submittedName>
</protein>
<dbReference type="PANTHER" id="PTHR10098">
    <property type="entry name" value="RAPSYN-RELATED"/>
    <property type="match status" value="1"/>
</dbReference>
<dbReference type="SUPFAM" id="SSF48452">
    <property type="entry name" value="TPR-like"/>
    <property type="match status" value="4"/>
</dbReference>
<dbReference type="SUPFAM" id="SSF52540">
    <property type="entry name" value="P-loop containing nucleoside triphosphate hydrolases"/>
    <property type="match status" value="1"/>
</dbReference>
<comment type="caution">
    <text evidence="3">The sequence shown here is derived from an EMBL/GenBank/DDBJ whole genome shotgun (WGS) entry which is preliminary data.</text>
</comment>
<keyword evidence="1" id="KW-0175">Coiled coil</keyword>
<feature type="coiled-coil region" evidence="1">
    <location>
        <begin position="214"/>
        <end position="262"/>
    </location>
</feature>